<dbReference type="InterPro" id="IPR026961">
    <property type="entry name" value="PGG_dom"/>
</dbReference>
<evidence type="ECO:0000313" key="4">
    <source>
        <dbReference type="Proteomes" id="UP001187471"/>
    </source>
</evidence>
<feature type="transmembrane region" description="Helical" evidence="1">
    <location>
        <begin position="656"/>
        <end position="681"/>
    </location>
</feature>
<feature type="domain" description="PGG" evidence="2">
    <location>
        <begin position="567"/>
        <end position="681"/>
    </location>
</feature>
<gene>
    <name evidence="3" type="ORF">RJ640_000363</name>
</gene>
<dbReference type="InterPro" id="IPR002110">
    <property type="entry name" value="Ankyrin_rpt"/>
</dbReference>
<evidence type="ECO:0000259" key="2">
    <source>
        <dbReference type="Pfam" id="PF13962"/>
    </source>
</evidence>
<dbReference type="Pfam" id="PF12796">
    <property type="entry name" value="Ank_2"/>
    <property type="match status" value="1"/>
</dbReference>
<dbReference type="EMBL" id="JAVXUO010002618">
    <property type="protein sequence ID" value="KAK2971014.1"/>
    <property type="molecule type" value="Genomic_DNA"/>
</dbReference>
<feature type="transmembrane region" description="Helical" evidence="1">
    <location>
        <begin position="615"/>
        <end position="644"/>
    </location>
</feature>
<keyword evidence="1" id="KW-0472">Membrane</keyword>
<accession>A0AA88QI22</accession>
<keyword evidence="1" id="KW-1133">Transmembrane helix</keyword>
<dbReference type="Pfam" id="PF13962">
    <property type="entry name" value="PGG"/>
    <property type="match status" value="1"/>
</dbReference>
<dbReference type="AlphaFoldDB" id="A0AA88QI22"/>
<comment type="caution">
    <text evidence="3">The sequence shown here is derived from an EMBL/GenBank/DDBJ whole genome shotgun (WGS) entry which is preliminary data.</text>
</comment>
<name>A0AA88QI22_9ASTE</name>
<protein>
    <recommendedName>
        <fullName evidence="2">PGG domain-containing protein</fullName>
    </recommendedName>
</protein>
<dbReference type="Gene3D" id="1.25.40.20">
    <property type="entry name" value="Ankyrin repeat-containing domain"/>
    <property type="match status" value="1"/>
</dbReference>
<dbReference type="PANTHER" id="PTHR24177:SF435">
    <property type="entry name" value="ANKYRIN REPEAT-CONTAINING PROTEIN NPR4-LIKE"/>
    <property type="match status" value="1"/>
</dbReference>
<feature type="transmembrane region" description="Helical" evidence="1">
    <location>
        <begin position="577"/>
        <end position="595"/>
    </location>
</feature>
<reference evidence="3" key="1">
    <citation type="submission" date="2022-12" db="EMBL/GenBank/DDBJ databases">
        <title>Draft genome assemblies for two species of Escallonia (Escalloniales).</title>
        <authorList>
            <person name="Chanderbali A."/>
            <person name="Dervinis C."/>
            <person name="Anghel I."/>
            <person name="Soltis D."/>
            <person name="Soltis P."/>
            <person name="Zapata F."/>
        </authorList>
    </citation>
    <scope>NUCLEOTIDE SEQUENCE</scope>
    <source>
        <strain evidence="3">UCBG92.1500</strain>
        <tissue evidence="3">Leaf</tissue>
    </source>
</reference>
<dbReference type="PANTHER" id="PTHR24177">
    <property type="entry name" value="CASKIN"/>
    <property type="match status" value="1"/>
</dbReference>
<dbReference type="InterPro" id="IPR036770">
    <property type="entry name" value="Ankyrin_rpt-contain_sf"/>
</dbReference>
<evidence type="ECO:0000313" key="3">
    <source>
        <dbReference type="EMBL" id="KAK2971014.1"/>
    </source>
</evidence>
<evidence type="ECO:0000256" key="1">
    <source>
        <dbReference type="SAM" id="Phobius"/>
    </source>
</evidence>
<dbReference type="SUPFAM" id="SSF48403">
    <property type="entry name" value="Ankyrin repeat"/>
    <property type="match status" value="1"/>
</dbReference>
<keyword evidence="1" id="KW-0812">Transmembrane</keyword>
<keyword evidence="4" id="KW-1185">Reference proteome</keyword>
<proteinExistence type="predicted"/>
<feature type="transmembrane region" description="Helical" evidence="1">
    <location>
        <begin position="687"/>
        <end position="706"/>
    </location>
</feature>
<dbReference type="Proteomes" id="UP001187471">
    <property type="component" value="Unassembled WGS sequence"/>
</dbReference>
<organism evidence="3 4">
    <name type="scientific">Escallonia rubra</name>
    <dbReference type="NCBI Taxonomy" id="112253"/>
    <lineage>
        <taxon>Eukaryota</taxon>
        <taxon>Viridiplantae</taxon>
        <taxon>Streptophyta</taxon>
        <taxon>Embryophyta</taxon>
        <taxon>Tracheophyta</taxon>
        <taxon>Spermatophyta</taxon>
        <taxon>Magnoliopsida</taxon>
        <taxon>eudicotyledons</taxon>
        <taxon>Gunneridae</taxon>
        <taxon>Pentapetalae</taxon>
        <taxon>asterids</taxon>
        <taxon>campanulids</taxon>
        <taxon>Escalloniales</taxon>
        <taxon>Escalloniaceae</taxon>
        <taxon>Escallonia</taxon>
    </lineage>
</organism>
<dbReference type="GO" id="GO:0016020">
    <property type="term" value="C:membrane"/>
    <property type="evidence" value="ECO:0007669"/>
    <property type="project" value="TreeGrafter"/>
</dbReference>
<sequence length="734" mass="81470">MASSSSFSSSSPHYPHPSTLVVANFVTLKLTEANYFLWIKQILCLLDSQGLVGFIDGTTPAPAETATTVANDANEGVTNPDYLLWKKSDLLVKGWILGSLSEQVFVDRGESTTARDIWKCLVSEGLEAQAVENDLIRNRTLYKAAVRGDWKTAEKFFNRDKHAVTARISACSETAIQIAAATGKAIHFVEKLVHMMPPEALLLQSKTGDTALSFAATVGNTKAVTALVEKNPSSLYIRNRGGQLPLHLAAGFAHKDTLLYLLRVTEEDVGSSPPFAGQSGVELLVHVIISGFFDIALDLVKHFIHLAKVNPEKGDSPLTAISRKASAFRSGIRLKFWEKLIYYCAPIILENCSNNKNGGDIEDPTDTSQGLMQMVDRIRLLQVPHISYIRHKKLVHNQALQLVKCLCNEMGFISDHSELMLQVEEAVIVAARLNVHEVVEEIVDTFPHAILSSSHDDTRHGIFQIAILNRSEKVFNLMYQMGEHKQFMNMVTDRSDNNVLHLAGRLVPLHKRNLTSGAALQMQRELQWFKEVEKFVKPAFKDMLNSEKKTPAMVFTWEHKDLVIEGEKWMKETATSCSIAAALIVTIVFAAAIAVPGGNNQDSGYPIFSRYQAFMIFAVSDTISLFTSVTSLLMFLSILTARYAEEEFLYALPKRLIIGLLMLFLAITSMIIAFGATVYLVFGEREVWVLVPVAAFALLPVSSFLYSQTPLLVQVISSTYGRGIFGKQSDRPFF</sequence>